<evidence type="ECO:0000256" key="2">
    <source>
        <dbReference type="ARBA" id="ARBA00022679"/>
    </source>
</evidence>
<evidence type="ECO:0000256" key="7">
    <source>
        <dbReference type="RuleBase" id="RU000304"/>
    </source>
</evidence>
<keyword evidence="10" id="KW-1185">Reference proteome</keyword>
<dbReference type="InterPro" id="IPR011009">
    <property type="entry name" value="Kinase-like_dom_sf"/>
</dbReference>
<feature type="domain" description="Protein kinase" evidence="8">
    <location>
        <begin position="177"/>
        <end position="412"/>
    </location>
</feature>
<dbReference type="PROSITE" id="PS50011">
    <property type="entry name" value="PROTEIN_KINASE_DOM"/>
    <property type="match status" value="1"/>
</dbReference>
<sequence>MSTSYLQKITNSFTFIFSPKSLPEDIEDDFIIITYQDIAEYGQSFFICLDKSIIIIDKPKFQQFIEIYPKKTYYYIYDFTNDAKNILIEATNSSINLKATKFTINDIQSFISSFRNTKIQFLKNIKKSTHLFNTMLQLIVAHILQKSIMKTRISRIEKAEEFINKKPQINHYKLNEFIKLSNLGSGGSGFVEMAFHIGTEKLYALKNSYQEGKYVKTLEREYDNYSKICCFPFLPRFYGKIQPENYLVIDYIEGLPLNKIKELNLNLFEKIMIILEIMFAVKFLHENNFVYRDLKPDNVIIDHNKTAVLIDFNRMIKQSNDYIGTVDFCQIYMAPEIVNGKPFSYKADIYSIGFLIYYIILEECPDKKIEGNKHIFDKLQQKYQEIKVICENCTQIDHNNRPDIDELIHNFIYYFSFQIILFNADKDENYYIFCKLLSTNTKSSSFKDIYEINI</sequence>
<evidence type="ECO:0000256" key="4">
    <source>
        <dbReference type="ARBA" id="ARBA00022777"/>
    </source>
</evidence>
<feature type="binding site" evidence="6">
    <location>
        <position position="206"/>
    </location>
    <ligand>
        <name>ATP</name>
        <dbReference type="ChEBI" id="CHEBI:30616"/>
    </ligand>
</feature>
<dbReference type="Gene3D" id="3.30.200.20">
    <property type="entry name" value="Phosphorylase Kinase, domain 1"/>
    <property type="match status" value="1"/>
</dbReference>
<evidence type="ECO:0000313" key="10">
    <source>
        <dbReference type="Proteomes" id="UP001470230"/>
    </source>
</evidence>
<dbReference type="PROSITE" id="PS00107">
    <property type="entry name" value="PROTEIN_KINASE_ATP"/>
    <property type="match status" value="1"/>
</dbReference>
<evidence type="ECO:0000256" key="1">
    <source>
        <dbReference type="ARBA" id="ARBA00022527"/>
    </source>
</evidence>
<comment type="similarity">
    <text evidence="7">Belongs to the protein kinase superfamily.</text>
</comment>
<dbReference type="Proteomes" id="UP001470230">
    <property type="component" value="Unassembled WGS sequence"/>
</dbReference>
<keyword evidence="4" id="KW-0418">Kinase</keyword>
<accession>A0ABR2H5R6</accession>
<name>A0ABR2H5R6_9EUKA</name>
<dbReference type="InterPro" id="IPR017441">
    <property type="entry name" value="Protein_kinase_ATP_BS"/>
</dbReference>
<evidence type="ECO:0000256" key="5">
    <source>
        <dbReference type="ARBA" id="ARBA00022840"/>
    </source>
</evidence>
<dbReference type="Gene3D" id="1.10.510.10">
    <property type="entry name" value="Transferase(Phosphotransferase) domain 1"/>
    <property type="match status" value="1"/>
</dbReference>
<dbReference type="PANTHER" id="PTHR24353">
    <property type="entry name" value="CYCLIC NUCLEOTIDE-DEPENDENT PROTEIN KINASE"/>
    <property type="match status" value="1"/>
</dbReference>
<dbReference type="InterPro" id="IPR000719">
    <property type="entry name" value="Prot_kinase_dom"/>
</dbReference>
<keyword evidence="1 7" id="KW-0723">Serine/threonine-protein kinase</keyword>
<protein>
    <recommendedName>
        <fullName evidence="8">Protein kinase domain-containing protein</fullName>
    </recommendedName>
</protein>
<dbReference type="InterPro" id="IPR008271">
    <property type="entry name" value="Ser/Thr_kinase_AS"/>
</dbReference>
<comment type="caution">
    <text evidence="9">The sequence shown here is derived from an EMBL/GenBank/DDBJ whole genome shotgun (WGS) entry which is preliminary data.</text>
</comment>
<keyword evidence="5 6" id="KW-0067">ATP-binding</keyword>
<dbReference type="Pfam" id="PF00069">
    <property type="entry name" value="Pkinase"/>
    <property type="match status" value="1"/>
</dbReference>
<reference evidence="9 10" key="1">
    <citation type="submission" date="2024-04" db="EMBL/GenBank/DDBJ databases">
        <title>Tritrichomonas musculus Genome.</title>
        <authorList>
            <person name="Alves-Ferreira E."/>
            <person name="Grigg M."/>
            <person name="Lorenzi H."/>
            <person name="Galac M."/>
        </authorList>
    </citation>
    <scope>NUCLEOTIDE SEQUENCE [LARGE SCALE GENOMIC DNA]</scope>
    <source>
        <strain evidence="9 10">EAF2021</strain>
    </source>
</reference>
<dbReference type="PROSITE" id="PS00108">
    <property type="entry name" value="PROTEIN_KINASE_ST"/>
    <property type="match status" value="1"/>
</dbReference>
<evidence type="ECO:0000259" key="8">
    <source>
        <dbReference type="PROSITE" id="PS50011"/>
    </source>
</evidence>
<dbReference type="CDD" id="cd00180">
    <property type="entry name" value="PKc"/>
    <property type="match status" value="1"/>
</dbReference>
<dbReference type="PANTHER" id="PTHR24353:SF37">
    <property type="entry name" value="CAMP-DEPENDENT PROTEIN KINASE CATALYTIC SUBUNIT PRKX"/>
    <property type="match status" value="1"/>
</dbReference>
<keyword evidence="2" id="KW-0808">Transferase</keyword>
<dbReference type="SMART" id="SM00220">
    <property type="entry name" value="S_TKc"/>
    <property type="match status" value="1"/>
</dbReference>
<evidence type="ECO:0000256" key="3">
    <source>
        <dbReference type="ARBA" id="ARBA00022741"/>
    </source>
</evidence>
<keyword evidence="3 6" id="KW-0547">Nucleotide-binding</keyword>
<dbReference type="EMBL" id="JAPFFF010000041">
    <property type="protein sequence ID" value="KAK8841569.1"/>
    <property type="molecule type" value="Genomic_DNA"/>
</dbReference>
<proteinExistence type="inferred from homology"/>
<organism evidence="9 10">
    <name type="scientific">Tritrichomonas musculus</name>
    <dbReference type="NCBI Taxonomy" id="1915356"/>
    <lineage>
        <taxon>Eukaryota</taxon>
        <taxon>Metamonada</taxon>
        <taxon>Parabasalia</taxon>
        <taxon>Tritrichomonadida</taxon>
        <taxon>Tritrichomonadidae</taxon>
        <taxon>Tritrichomonas</taxon>
    </lineage>
</organism>
<gene>
    <name evidence="9" type="ORF">M9Y10_027193</name>
</gene>
<evidence type="ECO:0000313" key="9">
    <source>
        <dbReference type="EMBL" id="KAK8841569.1"/>
    </source>
</evidence>
<dbReference type="SUPFAM" id="SSF56112">
    <property type="entry name" value="Protein kinase-like (PK-like)"/>
    <property type="match status" value="1"/>
</dbReference>
<evidence type="ECO:0000256" key="6">
    <source>
        <dbReference type="PROSITE-ProRule" id="PRU10141"/>
    </source>
</evidence>